<dbReference type="EMBL" id="JASAOG010000389">
    <property type="protein sequence ID" value="KAK0039893.1"/>
    <property type="molecule type" value="Genomic_DNA"/>
</dbReference>
<protein>
    <submittedName>
        <fullName evidence="1">Uncharacterized protein</fullName>
    </submittedName>
</protein>
<reference evidence="1" key="2">
    <citation type="submission" date="2023-04" db="EMBL/GenBank/DDBJ databases">
        <authorList>
            <person name="Bu L."/>
            <person name="Lu L."/>
            <person name="Laidemitt M.R."/>
            <person name="Zhang S.M."/>
            <person name="Mutuku M."/>
            <person name="Mkoji G."/>
            <person name="Steinauer M."/>
            <person name="Loker E.S."/>
        </authorList>
    </citation>
    <scope>NUCLEOTIDE SEQUENCE</scope>
    <source>
        <strain evidence="1">KasaAsao</strain>
        <tissue evidence="1">Whole Snail</tissue>
    </source>
</reference>
<gene>
    <name evidence="1" type="ORF">Bpfe_030676</name>
</gene>
<dbReference type="Proteomes" id="UP001233172">
    <property type="component" value="Unassembled WGS sequence"/>
</dbReference>
<sequence length="65" mass="7512">NSKHDWVGEDVYHSIDASRHFFPALFKVLELLFCKPESQQPRCLSQLRCKFKLSVGLRCPCGELC</sequence>
<evidence type="ECO:0000313" key="1">
    <source>
        <dbReference type="EMBL" id="KAK0039893.1"/>
    </source>
</evidence>
<comment type="caution">
    <text evidence="1">The sequence shown here is derived from an EMBL/GenBank/DDBJ whole genome shotgun (WGS) entry which is preliminary data.</text>
</comment>
<organism evidence="1 2">
    <name type="scientific">Biomphalaria pfeifferi</name>
    <name type="common">Bloodfluke planorb</name>
    <name type="synonym">Freshwater snail</name>
    <dbReference type="NCBI Taxonomy" id="112525"/>
    <lineage>
        <taxon>Eukaryota</taxon>
        <taxon>Metazoa</taxon>
        <taxon>Spiralia</taxon>
        <taxon>Lophotrochozoa</taxon>
        <taxon>Mollusca</taxon>
        <taxon>Gastropoda</taxon>
        <taxon>Heterobranchia</taxon>
        <taxon>Euthyneura</taxon>
        <taxon>Panpulmonata</taxon>
        <taxon>Hygrophila</taxon>
        <taxon>Lymnaeoidea</taxon>
        <taxon>Planorbidae</taxon>
        <taxon>Biomphalaria</taxon>
    </lineage>
</organism>
<dbReference type="AlphaFoldDB" id="A0AAD8AQC0"/>
<evidence type="ECO:0000313" key="2">
    <source>
        <dbReference type="Proteomes" id="UP001233172"/>
    </source>
</evidence>
<name>A0AAD8AQC0_BIOPF</name>
<reference evidence="1" key="1">
    <citation type="journal article" date="2023" name="PLoS Negl. Trop. Dis.">
        <title>A genome sequence for Biomphalaria pfeifferi, the major vector snail for the human-infecting parasite Schistosoma mansoni.</title>
        <authorList>
            <person name="Bu L."/>
            <person name="Lu L."/>
            <person name="Laidemitt M.R."/>
            <person name="Zhang S.M."/>
            <person name="Mutuku M."/>
            <person name="Mkoji G."/>
            <person name="Steinauer M."/>
            <person name="Loker E.S."/>
        </authorList>
    </citation>
    <scope>NUCLEOTIDE SEQUENCE</scope>
    <source>
        <strain evidence="1">KasaAsao</strain>
    </source>
</reference>
<feature type="non-terminal residue" evidence="1">
    <location>
        <position position="1"/>
    </location>
</feature>
<keyword evidence="2" id="KW-1185">Reference proteome</keyword>
<proteinExistence type="predicted"/>
<accession>A0AAD8AQC0</accession>